<evidence type="ECO:0000313" key="4">
    <source>
        <dbReference type="EMBL" id="QEV30859.1"/>
    </source>
</evidence>
<dbReference type="EMBL" id="CP023693">
    <property type="protein sequence ID" value="QEV30859.1"/>
    <property type="molecule type" value="Genomic_DNA"/>
</dbReference>
<dbReference type="EMBL" id="BMSJ01000014">
    <property type="protein sequence ID" value="GGR48032.1"/>
    <property type="molecule type" value="Genomic_DNA"/>
</dbReference>
<dbReference type="Proteomes" id="UP000642014">
    <property type="component" value="Unassembled WGS sequence"/>
</dbReference>
<feature type="chain" id="PRO_5043910070" evidence="2">
    <location>
        <begin position="29"/>
        <end position="76"/>
    </location>
</feature>
<dbReference type="AlphaFoldDB" id="A0AAV4KSU6"/>
<feature type="region of interest" description="Disordered" evidence="1">
    <location>
        <begin position="52"/>
        <end position="76"/>
    </location>
</feature>
<evidence type="ECO:0000256" key="1">
    <source>
        <dbReference type="SAM" id="MobiDB-lite"/>
    </source>
</evidence>
<protein>
    <submittedName>
        <fullName evidence="3">Uncharacterized protein</fullName>
    </submittedName>
</protein>
<proteinExistence type="predicted"/>
<reference evidence="3 6" key="1">
    <citation type="journal article" date="2014" name="Int. J. Syst. Evol. Microbiol.">
        <title>Complete genome sequence of Corynebacterium casei LMG S-19264T (=DSM 44701T), isolated from a smear-ripened cheese.</title>
        <authorList>
            <consortium name="US DOE Joint Genome Institute (JGI-PGF)"/>
            <person name="Walter F."/>
            <person name="Albersmeier A."/>
            <person name="Kalinowski J."/>
            <person name="Ruckert C."/>
        </authorList>
    </citation>
    <scope>NUCLEOTIDE SEQUENCE [LARGE SCALE GENOMIC DNA]</scope>
    <source>
        <strain evidence="3 6">JCM 4205</strain>
    </source>
</reference>
<evidence type="ECO:0000313" key="5">
    <source>
        <dbReference type="Proteomes" id="UP000326029"/>
    </source>
</evidence>
<sequence>MFGTKKTAVLCGVAALAFTGLVAPASFADEAPAPGTSAQVRLLNVGQAQRLDSNHTSDDQPNAIVWAPNNITPAQV</sequence>
<reference evidence="3" key="3">
    <citation type="submission" date="2023-08" db="EMBL/GenBank/DDBJ databases">
        <authorList>
            <person name="Sun Q."/>
            <person name="Ohkuma M."/>
        </authorList>
    </citation>
    <scope>NUCLEOTIDE SEQUENCE</scope>
    <source>
        <strain evidence="3">JCM 4205</strain>
    </source>
</reference>
<evidence type="ECO:0000313" key="3">
    <source>
        <dbReference type="EMBL" id="GGR48032.1"/>
    </source>
</evidence>
<evidence type="ECO:0000313" key="6">
    <source>
        <dbReference type="Proteomes" id="UP000642014"/>
    </source>
</evidence>
<feature type="signal peptide" evidence="2">
    <location>
        <begin position="1"/>
        <end position="28"/>
    </location>
</feature>
<keyword evidence="2" id="KW-0732">Signal</keyword>
<reference evidence="4 5" key="2">
    <citation type="submission" date="2017-09" db="EMBL/GenBank/DDBJ databases">
        <authorList>
            <person name="Lee N."/>
            <person name="Cho B.-K."/>
        </authorList>
    </citation>
    <scope>NUCLEOTIDE SEQUENCE [LARGE SCALE GENOMIC DNA]</scope>
    <source>
        <strain evidence="4 5">ATCC 19740</strain>
    </source>
</reference>
<accession>A0AAV4KSU6</accession>
<dbReference type="GeneID" id="95452270"/>
<keyword evidence="5" id="KW-1185">Reference proteome</keyword>
<dbReference type="Proteomes" id="UP000326029">
    <property type="component" value="Chromosome"/>
</dbReference>
<name>A0AAV4KSU6_9ACTN</name>
<organism evidence="3 6">
    <name type="scientific">Streptomyces cinereoruber</name>
    <dbReference type="NCBI Taxonomy" id="67260"/>
    <lineage>
        <taxon>Bacteria</taxon>
        <taxon>Bacillati</taxon>
        <taxon>Actinomycetota</taxon>
        <taxon>Actinomycetes</taxon>
        <taxon>Kitasatosporales</taxon>
        <taxon>Streptomycetaceae</taxon>
        <taxon>Streptomyces</taxon>
    </lineage>
</organism>
<gene>
    <name evidence="4" type="ORF">CP977_00430</name>
    <name evidence="3" type="ORF">GCM10010497_59250</name>
</gene>
<evidence type="ECO:0000256" key="2">
    <source>
        <dbReference type="SAM" id="SignalP"/>
    </source>
</evidence>
<dbReference type="RefSeq" id="WP_152369348.1">
    <property type="nucleotide sequence ID" value="NZ_BMSJ01000014.1"/>
</dbReference>